<comment type="caution">
    <text evidence="3">The sequence shown here is derived from an EMBL/GenBank/DDBJ whole genome shotgun (WGS) entry which is preliminary data.</text>
</comment>
<feature type="compositionally biased region" description="Basic and acidic residues" evidence="2">
    <location>
        <begin position="2172"/>
        <end position="2191"/>
    </location>
</feature>
<feature type="compositionally biased region" description="Acidic residues" evidence="2">
    <location>
        <begin position="1993"/>
        <end position="2007"/>
    </location>
</feature>
<feature type="region of interest" description="Disordered" evidence="2">
    <location>
        <begin position="1131"/>
        <end position="1163"/>
    </location>
</feature>
<feature type="compositionally biased region" description="Acidic residues" evidence="2">
    <location>
        <begin position="2080"/>
        <end position="2097"/>
    </location>
</feature>
<dbReference type="GO" id="GO:0005975">
    <property type="term" value="P:carbohydrate metabolic process"/>
    <property type="evidence" value="ECO:0007669"/>
    <property type="project" value="InterPro"/>
</dbReference>
<proteinExistence type="inferred from homology"/>
<dbReference type="EMBL" id="BKCJ010000978">
    <property type="protein sequence ID" value="GEU37827.1"/>
    <property type="molecule type" value="Genomic_DNA"/>
</dbReference>
<feature type="compositionally biased region" description="Polar residues" evidence="2">
    <location>
        <begin position="2456"/>
        <end position="2474"/>
    </location>
</feature>
<feature type="region of interest" description="Disordered" evidence="2">
    <location>
        <begin position="1972"/>
        <end position="2474"/>
    </location>
</feature>
<dbReference type="InterPro" id="IPR046837">
    <property type="entry name" value="Laa1/Sip1/HEATR5-like_HEAT"/>
</dbReference>
<dbReference type="InterPro" id="IPR016024">
    <property type="entry name" value="ARM-type_fold"/>
</dbReference>
<feature type="compositionally biased region" description="Basic and acidic residues" evidence="2">
    <location>
        <begin position="2268"/>
        <end position="2285"/>
    </location>
</feature>
<organism evidence="3">
    <name type="scientific">Tanacetum cinerariifolium</name>
    <name type="common">Dalmatian daisy</name>
    <name type="synonym">Chrysanthemum cinerariifolium</name>
    <dbReference type="NCBI Taxonomy" id="118510"/>
    <lineage>
        <taxon>Eukaryota</taxon>
        <taxon>Viridiplantae</taxon>
        <taxon>Streptophyta</taxon>
        <taxon>Embryophyta</taxon>
        <taxon>Tracheophyta</taxon>
        <taxon>Spermatophyta</taxon>
        <taxon>Magnoliopsida</taxon>
        <taxon>eudicotyledons</taxon>
        <taxon>Gunneridae</taxon>
        <taxon>Pentapetalae</taxon>
        <taxon>asterids</taxon>
        <taxon>campanulids</taxon>
        <taxon>Asterales</taxon>
        <taxon>Asteraceae</taxon>
        <taxon>Asteroideae</taxon>
        <taxon>Anthemideae</taxon>
        <taxon>Anthemidinae</taxon>
        <taxon>Tanacetum</taxon>
    </lineage>
</organism>
<comment type="similarity">
    <text evidence="1">Belongs to the HEATR5 family.</text>
</comment>
<dbReference type="PANTHER" id="PTHR46975">
    <property type="entry name" value="PROTEIN SWEETIE"/>
    <property type="match status" value="1"/>
</dbReference>
<dbReference type="InterPro" id="IPR011989">
    <property type="entry name" value="ARM-like"/>
</dbReference>
<evidence type="ECO:0000256" key="2">
    <source>
        <dbReference type="SAM" id="MobiDB-lite"/>
    </source>
</evidence>
<feature type="compositionally biased region" description="Polar residues" evidence="2">
    <location>
        <begin position="2428"/>
        <end position="2437"/>
    </location>
</feature>
<feature type="compositionally biased region" description="Basic and acidic residues" evidence="2">
    <location>
        <begin position="2100"/>
        <end position="2115"/>
    </location>
</feature>
<reference evidence="3" key="1">
    <citation type="journal article" date="2019" name="Sci. Rep.">
        <title>Draft genome of Tanacetum cinerariifolium, the natural source of mosquito coil.</title>
        <authorList>
            <person name="Yamashiro T."/>
            <person name="Shiraishi A."/>
            <person name="Satake H."/>
            <person name="Nakayama K."/>
        </authorList>
    </citation>
    <scope>NUCLEOTIDE SEQUENCE</scope>
</reference>
<dbReference type="PANTHER" id="PTHR46975:SF2">
    <property type="entry name" value="PROTEIN SWEETIE"/>
    <property type="match status" value="1"/>
</dbReference>
<dbReference type="SUPFAM" id="SSF48371">
    <property type="entry name" value="ARM repeat"/>
    <property type="match status" value="2"/>
</dbReference>
<feature type="compositionally biased region" description="Basic and acidic residues" evidence="2">
    <location>
        <begin position="2210"/>
        <end position="2226"/>
    </location>
</feature>
<feature type="compositionally biased region" description="Low complexity" evidence="2">
    <location>
        <begin position="2036"/>
        <end position="2051"/>
    </location>
</feature>
<accession>A0A6L2JMJ3</accession>
<feature type="compositionally biased region" description="Basic and acidic residues" evidence="2">
    <location>
        <begin position="2337"/>
        <end position="2349"/>
    </location>
</feature>
<name>A0A6L2JMJ3_TANCI</name>
<dbReference type="InterPro" id="IPR044218">
    <property type="entry name" value="SWEETIE"/>
</dbReference>
<feature type="compositionally biased region" description="Polar residues" evidence="2">
    <location>
        <begin position="2008"/>
        <end position="2035"/>
    </location>
</feature>
<gene>
    <name evidence="3" type="ORF">Tci_009805</name>
</gene>
<dbReference type="Pfam" id="PF20210">
    <property type="entry name" value="Laa1_Sip1_HTR5"/>
    <property type="match status" value="1"/>
</dbReference>
<sequence>MPMNYVRENVPLSRFGVLVAQLESIVASASHKLPDPLLCFDLLSDLISSIHEEPKESVLLWQRKCEDALFSLLILGARRPVRHLASAAMGKIIYKGDNISIYSRVSSLQGFLSDGKKSEPLRIAGAAQCLGELYRLFGKKITSGLLGTTTIVAKLMKFSEDFVRREALQMLRNALEGSGGNGSIPAYAEAFRIIMRLGVVDKSFIVRKAAARCLKAFANIGGPGLGAGELDNSASHCVKALEDPESSVRDAFAEALGALLALATNPQAQVQPKGKGQSNPKKLEGSLQKHLIFPFTKASGPRSKNLRIGLTLSWVFFLQAMHLKYMHPDGELQDFLVQIMDMLRADSSVDAQSLACVYYILRVGVIDQMSEPTQRVFLVNLGKQLESPDASPSMKIAALRTLSYALKTLGEVPLEFKEVLDDTAVAALSNSSPLVRAESALTLRTLAEIDPTCVGGLVNYGVTTLKALRENVSFEKGNNLMLELDSLSGQATVLAALASVSPKLPLGYPARLPRTMLDVARKMLTEASRNPVVATVEKEAGWLLLSSLLSSMPKEEMEDQVFDILSLWTDVFSRVQDQDNSTEDLSSKIRVWSAAVDALIAFIRCFVSQDAVNKGILLQPVLLYLSRALSYISSLSTKDSDVKASMDILISRTLIAYQSLYDPMTYKSDHPQLIQICTSPFREASKYEESSYLRILLDSRDAWLGPWVPGRDWFEDELRAFQGGKDGDLPCVWDTEIPSFPQPETISKMLVNQMLLCFGIMFATQDSSGMLSLLSTLEQCLKSGKKHALHATSVTNVCVGLLSGLKATLTLRSQPLEMEILNAVQGIFQSILAEGGICESQRRASSEGLGLLARLGNDMFTARLTRSLLGDLTGTTDSHYAGSIALALGCIHRSAGGMALSSLVPSTVNSISSLAKSSKASLQVWALHGLLLTIEAAGLSYVSQVQATLGLAMEILLSEENGWVVLQQGVCRLINAIVAVLGPELHPGSIFFSRCKSVIAEISSQQETATLLESVRFSQQLVLFAPQAVTVHSHVKVLLSTLSSRQLTLRHLAVSTLRHLIEKDPEPIIQELIEENLFHMLDEETDTEIGKLVKTTIMRLLYASCPSFPSRWLSICRNLVLATSSGITRTNKELDDDPVSGPGGDTSYGEDDENMVSSSRGLPGANAARDKHLRYRTRVFAAECLSHVTDAVGQNPAHFDLTLARSQSTNLLASRDWLVLQVQELISLAYQISTIQFENMRPIGVGLLSSILDKFGKVPDPELPGHLLLEQNQAQLVSAVRTALDTSSGPVLLEAGLLLASKILTSGMISGDQLAVKRIFALISQPLEDFKNLYYPSFAEWVSCKIKIRLLTAHASLKCYTYAFLRRHQSIPEEYLGLLPLFSKNSSTLGNYWLSLLKDYSYVCLRTRPHVHWKPFLDGIQSSLVAKKLKQCLEESWPFILQAVSLDAVPLDGDVSESSRTSENTTKSDFFSGYNMVELKQQDYQFLWSFSLLVLFQGQHATPDKTIIPLDNLKSSFGSDSPVADKHSIAMKFYEIILPVFGFLSAEKFFRAGFLTIDLCRELLQVFSYYIFLEDILDSHAISVLSQIVKNCPKKFFQTGEFAYQAAELCLSFMFKFLQSARVNASSHTNWEDKISLSFTSAKNLLMRLEPKNQLQLALAFLLVGYKCVGEASNDVWLLNPVDYVQSVVVTLKNLVAGKPKLDDDALCYLRTITRTCLNMNFNMTNDCIKNIHQLEDKMTNSSKLPQKKLAFSLEQIITFAKLAYEVELISDNEESKPIFYSMLCQCRNSFHQVLKCQHIQVQATALQTLTGVIRDSNAESNTFITFFIGELLSDIFWIIKQALKKPVKREAITVAGDCLKILMLLHTSSKVAESQTSLMSLLLEAIVMVLLASENDSSQEVKELKTASMRLVSQLAQSQTSAGYFKDALLSMPSTRRQKLQEIIRASVTQDQISTPTKSQLPTLVIKMPSQTEETKRQISPPLAATIVSDDAKDDNEVDEEEDDWDTFQSFPASTIEPKSTENVSSDKNALQENTTSLTKSSSTSTSTTTSEDEDEGEKFSAFADGFKFQYNEERVSENNEDEDEDDYEDEDEGSGESDSIRNREGVDLGEYSREYNISSDGDEEEEVTNENILDQLSKVLTDMAEESSKSSSTSDSDSDEKGSTHSNVASEKDEREQDDSRSGNEEKASTHSSADDDFSGQHSTSQNVDEKKKSTTGSSEKDEHEQDEDFLGQPSISPPVDEERKSTQSSADEDVPGQQSTTEFATEVKESTHSNAASEKDEPEKDEDLVGQHSTSQSLNEDKRSTADEELTGQDSTSQFVDDDEKESTHSNVASEKEEHEKEEDISGLHPSSPSVNEEKGPTHSNATLKKDDPEQVGFSDQHSASQSVDELKVSTHASADEEFSGQHSASQEKDGREQDDDFSGPHSTSQSVNEEQGGDDASVKDEPAHNADFSGQHTDSQSGNGEKGSNS</sequence>
<evidence type="ECO:0000313" key="3">
    <source>
        <dbReference type="EMBL" id="GEU37827.1"/>
    </source>
</evidence>
<protein>
    <submittedName>
        <fullName evidence="3">Protein SWEETIE isoform X1</fullName>
    </submittedName>
</protein>
<feature type="compositionally biased region" description="Polar residues" evidence="2">
    <location>
        <begin position="2381"/>
        <end position="2391"/>
    </location>
</feature>
<evidence type="ECO:0000256" key="1">
    <source>
        <dbReference type="ARBA" id="ARBA00008304"/>
    </source>
</evidence>
<dbReference type="Gene3D" id="1.25.10.10">
    <property type="entry name" value="Leucine-rich Repeat Variant"/>
    <property type="match status" value="1"/>
</dbReference>